<name>A0ACB0XU31_MELEN</name>
<dbReference type="Proteomes" id="UP001497535">
    <property type="component" value="Unassembled WGS sequence"/>
</dbReference>
<protein>
    <submittedName>
        <fullName evidence="1">Uncharacterized protein</fullName>
    </submittedName>
</protein>
<dbReference type="EMBL" id="CAVMJV010000003">
    <property type="protein sequence ID" value="CAK5017475.1"/>
    <property type="molecule type" value="Genomic_DNA"/>
</dbReference>
<organism evidence="1 2">
    <name type="scientific">Meloidogyne enterolobii</name>
    <name type="common">Root-knot nematode worm</name>
    <name type="synonym">Meloidogyne mayaguensis</name>
    <dbReference type="NCBI Taxonomy" id="390850"/>
    <lineage>
        <taxon>Eukaryota</taxon>
        <taxon>Metazoa</taxon>
        <taxon>Ecdysozoa</taxon>
        <taxon>Nematoda</taxon>
        <taxon>Chromadorea</taxon>
        <taxon>Rhabditida</taxon>
        <taxon>Tylenchina</taxon>
        <taxon>Tylenchomorpha</taxon>
        <taxon>Tylenchoidea</taxon>
        <taxon>Meloidogynidae</taxon>
        <taxon>Meloidogyninae</taxon>
        <taxon>Meloidogyne</taxon>
    </lineage>
</organism>
<gene>
    <name evidence="1" type="ORF">MENTE1834_LOCUS3528</name>
</gene>
<accession>A0ACB0XU31</accession>
<comment type="caution">
    <text evidence="1">The sequence shown here is derived from an EMBL/GenBank/DDBJ whole genome shotgun (WGS) entry which is preliminary data.</text>
</comment>
<evidence type="ECO:0000313" key="2">
    <source>
        <dbReference type="Proteomes" id="UP001497535"/>
    </source>
</evidence>
<evidence type="ECO:0000313" key="1">
    <source>
        <dbReference type="EMBL" id="CAK5017475.1"/>
    </source>
</evidence>
<reference evidence="1" key="1">
    <citation type="submission" date="2023-11" db="EMBL/GenBank/DDBJ databases">
        <authorList>
            <person name="Poullet M."/>
        </authorList>
    </citation>
    <scope>NUCLEOTIDE SEQUENCE</scope>
    <source>
        <strain evidence="1">E1834</strain>
    </source>
</reference>
<keyword evidence="2" id="KW-1185">Reference proteome</keyword>
<sequence length="91" mass="10506">MVNPKCLLSKMSIFQNVHLQNANFPKCQILKIPNFSNVQFHLLSMIAPPNKKVVNIGSPSINDDNNNNHHHWFHLSPSFRPYSKNNLEISR</sequence>
<proteinExistence type="predicted"/>